<evidence type="ECO:0000313" key="2">
    <source>
        <dbReference type="EMBL" id="AMP07580.1"/>
    </source>
</evidence>
<dbReference type="EMBL" id="CP013234">
    <property type="protein sequence ID" value="AMP07580.1"/>
    <property type="molecule type" value="Genomic_DNA"/>
</dbReference>
<gene>
    <name evidence="2" type="ORF">CPter91_5294</name>
</gene>
<protein>
    <submittedName>
        <fullName evidence="2">Helix-turn-helix family protein</fullName>
    </submittedName>
</protein>
<dbReference type="GO" id="GO:0003677">
    <property type="term" value="F:DNA binding"/>
    <property type="evidence" value="ECO:0007669"/>
    <property type="project" value="InterPro"/>
</dbReference>
<reference evidence="2 3" key="1">
    <citation type="submission" date="2015-11" db="EMBL/GenBank/DDBJ databases">
        <title>Exploring the genomic traits of fungus-feeding bacterial genus Collimonas.</title>
        <authorList>
            <person name="Song C."/>
            <person name="Schmidt R."/>
            <person name="de Jager V."/>
            <person name="Krzyzanowska D."/>
            <person name="Jongedijk E."/>
            <person name="Cankar K."/>
            <person name="Beekwilder J."/>
            <person name="van Veen A."/>
            <person name="de Boer W."/>
            <person name="van Veen J.A."/>
            <person name="Garbeva P."/>
        </authorList>
    </citation>
    <scope>NUCLEOTIDE SEQUENCE [LARGE SCALE GENOMIC DNA]</scope>
    <source>
        <strain evidence="2 3">Ter91</strain>
    </source>
</reference>
<dbReference type="Gene3D" id="1.10.260.40">
    <property type="entry name" value="lambda repressor-like DNA-binding domains"/>
    <property type="match status" value="1"/>
</dbReference>
<proteinExistence type="predicted"/>
<name>A0A127QC17_9BURK</name>
<dbReference type="Proteomes" id="UP000074561">
    <property type="component" value="Chromosome"/>
</dbReference>
<feature type="domain" description="HTH cro/C1-type" evidence="1">
    <location>
        <begin position="11"/>
        <end position="63"/>
    </location>
</feature>
<dbReference type="Pfam" id="PF01381">
    <property type="entry name" value="HTH_3"/>
    <property type="match status" value="1"/>
</dbReference>
<dbReference type="CDD" id="cd00093">
    <property type="entry name" value="HTH_XRE"/>
    <property type="match status" value="1"/>
</dbReference>
<dbReference type="AlphaFoldDB" id="A0A127QC17"/>
<dbReference type="SUPFAM" id="SSF47413">
    <property type="entry name" value="lambda repressor-like DNA-binding domains"/>
    <property type="match status" value="1"/>
</dbReference>
<organism evidence="2 3">
    <name type="scientific">Collimonas pratensis</name>
    <dbReference type="NCBI Taxonomy" id="279113"/>
    <lineage>
        <taxon>Bacteria</taxon>
        <taxon>Pseudomonadati</taxon>
        <taxon>Pseudomonadota</taxon>
        <taxon>Betaproteobacteria</taxon>
        <taxon>Burkholderiales</taxon>
        <taxon>Oxalobacteraceae</taxon>
        <taxon>Collimonas</taxon>
    </lineage>
</organism>
<evidence type="ECO:0000259" key="1">
    <source>
        <dbReference type="PROSITE" id="PS50943"/>
    </source>
</evidence>
<dbReference type="KEGG" id="cpra:CPter91_5294"/>
<dbReference type="RefSeq" id="WP_082793562.1">
    <property type="nucleotide sequence ID" value="NZ_CP013234.1"/>
</dbReference>
<dbReference type="STRING" id="279113.CPter91_5294"/>
<dbReference type="InterPro" id="IPR001387">
    <property type="entry name" value="Cro/C1-type_HTH"/>
</dbReference>
<dbReference type="PATRIC" id="fig|279113.9.peg.5249"/>
<dbReference type="InterPro" id="IPR010982">
    <property type="entry name" value="Lambda_DNA-bd_dom_sf"/>
</dbReference>
<evidence type="ECO:0000313" key="3">
    <source>
        <dbReference type="Proteomes" id="UP000074561"/>
    </source>
</evidence>
<dbReference type="PROSITE" id="PS50943">
    <property type="entry name" value="HTH_CROC1"/>
    <property type="match status" value="1"/>
</dbReference>
<accession>A0A127QC17</accession>
<sequence length="92" mass="10373">MTLRKGFADALRIVRKHKDLTQEDFSEVSSRTYLSTLERGMKSPTLDKVDDLSAVLGIHPTTLLLLAYSLSEKITVERLCDRIISEAKSFDS</sequence>
<dbReference type="SMART" id="SM00530">
    <property type="entry name" value="HTH_XRE"/>
    <property type="match status" value="1"/>
</dbReference>
<dbReference type="OrthoDB" id="8527218at2"/>